<dbReference type="InterPro" id="IPR025110">
    <property type="entry name" value="AMP-bd_C"/>
</dbReference>
<gene>
    <name evidence="8" type="primary">4CL2</name>
</gene>
<evidence type="ECO:0000259" key="7">
    <source>
        <dbReference type="Pfam" id="PF13193"/>
    </source>
</evidence>
<comment type="pathway">
    <text evidence="1">Phytoalexin biosynthesis; 3,4',5-trihydroxystilbene biosynthesis; 3,4',5-trihydroxystilbene from trans-4-coumarate: step 1/2.</text>
</comment>
<feature type="domain" description="AMP-dependent synthetase/ligase" evidence="6">
    <location>
        <begin position="48"/>
        <end position="394"/>
    </location>
</feature>
<dbReference type="Pfam" id="PF00501">
    <property type="entry name" value="AMP-binding"/>
    <property type="match status" value="1"/>
</dbReference>
<dbReference type="AlphaFoldDB" id="A0A7H1JKW4"/>
<organism evidence="8">
    <name type="scientific">Lonicera macranthoides</name>
    <dbReference type="NCBI Taxonomy" id="638627"/>
    <lineage>
        <taxon>Eukaryota</taxon>
        <taxon>Viridiplantae</taxon>
        <taxon>Streptophyta</taxon>
        <taxon>Embryophyta</taxon>
        <taxon>Tracheophyta</taxon>
        <taxon>Spermatophyta</taxon>
        <taxon>Magnoliopsida</taxon>
        <taxon>eudicotyledons</taxon>
        <taxon>Gunneridae</taxon>
        <taxon>Pentapetalae</taxon>
        <taxon>asterids</taxon>
        <taxon>campanulids</taxon>
        <taxon>Dipsacales</taxon>
        <taxon>Caprifoliaceae</taxon>
        <taxon>Lonicera</taxon>
    </lineage>
</organism>
<dbReference type="SUPFAM" id="SSF56801">
    <property type="entry name" value="Acetyl-CoA synthetase-like"/>
    <property type="match status" value="1"/>
</dbReference>
<dbReference type="PANTHER" id="PTHR24096:SF160">
    <property type="entry name" value="4-COUMARATE--COA LIGASE-LIKE 9"/>
    <property type="match status" value="1"/>
</dbReference>
<feature type="compositionally biased region" description="Polar residues" evidence="5">
    <location>
        <begin position="8"/>
        <end position="19"/>
    </location>
</feature>
<keyword evidence="3" id="KW-0436">Ligase</keyword>
<evidence type="ECO:0000256" key="4">
    <source>
        <dbReference type="ARBA" id="ARBA00023051"/>
    </source>
</evidence>
<comment type="similarity">
    <text evidence="2">Belongs to the ATP-dependent AMP-binding enzyme family.</text>
</comment>
<dbReference type="GO" id="GO:0009698">
    <property type="term" value="P:phenylpropanoid metabolic process"/>
    <property type="evidence" value="ECO:0007669"/>
    <property type="project" value="UniProtKB-KW"/>
</dbReference>
<dbReference type="InterPro" id="IPR045851">
    <property type="entry name" value="AMP-bd_C_sf"/>
</dbReference>
<dbReference type="InterPro" id="IPR000873">
    <property type="entry name" value="AMP-dep_synth/lig_dom"/>
</dbReference>
<dbReference type="GO" id="GO:0016405">
    <property type="term" value="F:CoA-ligase activity"/>
    <property type="evidence" value="ECO:0007669"/>
    <property type="project" value="TreeGrafter"/>
</dbReference>
<dbReference type="Pfam" id="PF13193">
    <property type="entry name" value="AMP-binding_C"/>
    <property type="match status" value="1"/>
</dbReference>
<dbReference type="FunFam" id="3.30.300.30:FF:000007">
    <property type="entry name" value="4-coumarate--CoA ligase 2"/>
    <property type="match status" value="1"/>
</dbReference>
<keyword evidence="4" id="KW-0587">Phenylpropanoid metabolism</keyword>
<evidence type="ECO:0000256" key="1">
    <source>
        <dbReference type="ARBA" id="ARBA00004930"/>
    </source>
</evidence>
<feature type="region of interest" description="Disordered" evidence="5">
    <location>
        <begin position="1"/>
        <end position="22"/>
    </location>
</feature>
<evidence type="ECO:0000313" key="8">
    <source>
        <dbReference type="EMBL" id="QNT12160.1"/>
    </source>
</evidence>
<evidence type="ECO:0000259" key="6">
    <source>
        <dbReference type="Pfam" id="PF00501"/>
    </source>
</evidence>
<feature type="domain" description="AMP-binding enzyme C-terminal" evidence="7">
    <location>
        <begin position="446"/>
        <end position="521"/>
    </location>
</feature>
<dbReference type="EMBL" id="MN833649">
    <property type="protein sequence ID" value="QNT12160.1"/>
    <property type="molecule type" value="mRNA"/>
</dbReference>
<dbReference type="InterPro" id="IPR042099">
    <property type="entry name" value="ANL_N_sf"/>
</dbReference>
<reference evidence="8" key="1">
    <citation type="submission" date="2019-12" db="EMBL/GenBank/DDBJ databases">
        <authorList>
            <person name="Chen Y."/>
            <person name="Zhou R."/>
            <person name="Liu X."/>
        </authorList>
    </citation>
    <scope>NUCLEOTIDE SEQUENCE</scope>
</reference>
<dbReference type="CDD" id="cd05904">
    <property type="entry name" value="4CL"/>
    <property type="match status" value="1"/>
</dbReference>
<name>A0A7H1JKW4_9DIPS</name>
<sequence length="540" mass="58685">MEKFDPNSGFSSQTKTFHSLTPPLPLPPETALISSATYSLSLQLTSPWPDSTSLIDSATGQRLSYSQFTTQTNNLSSSLQSHLGLSKGDVAFILSPNSLQIPLLYFSLLSLGVIISPSNPSSTESEISRQIKLSKPVIAFATSATCHKIPALRHGTVLIDSPEFVSMTTSSGRELSCVGVSQCDIAAIMYSSGTTGQVKGVMLTHRNLTAIVANYHALRPERKSPAVVLYTMPYFHVIGLFYCMKSVALSETVVVMERFDLKRMLRAVEELRVTNVAMAPPVVVAMTKAEVTKEYDLKSLEGFGCGGAPLGKDVIAAFTAKFPGVLLTQGYGMTETAGPAFRAVTPEESLRWGSVGRLQANCEARIVDPDTGTALPPGKQGELWLKGPITMKGYVGDPKATSETLVLDGWLRTGDLCYFDEEGFLFVVDRLKELIKYKGYQVPPAELEQLLQSHPEVVDAAVIPYPDDEAGQIPMAFVVKHPQSNLDEAQVMSFVAKQVAPYKKIRRVSFVSSIPKSPAGKILRKELRKVAVHQGFSSKL</sequence>
<protein>
    <submittedName>
        <fullName evidence="8">4CL2</fullName>
    </submittedName>
</protein>
<dbReference type="UniPathway" id="UPA00372">
    <property type="reaction ID" value="UER00547"/>
</dbReference>
<dbReference type="Gene3D" id="3.40.50.12780">
    <property type="entry name" value="N-terminal domain of ligase-like"/>
    <property type="match status" value="1"/>
</dbReference>
<dbReference type="Gene3D" id="3.30.300.30">
    <property type="match status" value="1"/>
</dbReference>
<evidence type="ECO:0000256" key="2">
    <source>
        <dbReference type="ARBA" id="ARBA00006432"/>
    </source>
</evidence>
<dbReference type="InterPro" id="IPR020845">
    <property type="entry name" value="AMP-binding_CS"/>
</dbReference>
<accession>A0A7H1JKW4</accession>
<evidence type="ECO:0000256" key="5">
    <source>
        <dbReference type="SAM" id="MobiDB-lite"/>
    </source>
</evidence>
<dbReference type="PROSITE" id="PS00455">
    <property type="entry name" value="AMP_BINDING"/>
    <property type="match status" value="1"/>
</dbReference>
<dbReference type="PANTHER" id="PTHR24096">
    <property type="entry name" value="LONG-CHAIN-FATTY-ACID--COA LIGASE"/>
    <property type="match status" value="1"/>
</dbReference>
<proteinExistence type="evidence at transcript level"/>
<evidence type="ECO:0000256" key="3">
    <source>
        <dbReference type="ARBA" id="ARBA00022598"/>
    </source>
</evidence>